<proteinExistence type="predicted"/>
<organism evidence="1 2">
    <name type="scientific">Seminavis robusta</name>
    <dbReference type="NCBI Taxonomy" id="568900"/>
    <lineage>
        <taxon>Eukaryota</taxon>
        <taxon>Sar</taxon>
        <taxon>Stramenopiles</taxon>
        <taxon>Ochrophyta</taxon>
        <taxon>Bacillariophyta</taxon>
        <taxon>Bacillariophyceae</taxon>
        <taxon>Bacillariophycidae</taxon>
        <taxon>Naviculales</taxon>
        <taxon>Naviculaceae</taxon>
        <taxon>Seminavis</taxon>
    </lineage>
</organism>
<accession>A0A9N8DMF5</accession>
<dbReference type="AlphaFoldDB" id="A0A9N8DMF5"/>
<dbReference type="EMBL" id="CAICTM010000223">
    <property type="protein sequence ID" value="CAB9505239.1"/>
    <property type="molecule type" value="Genomic_DNA"/>
</dbReference>
<comment type="caution">
    <text evidence="1">The sequence shown here is derived from an EMBL/GenBank/DDBJ whole genome shotgun (WGS) entry which is preliminary data.</text>
</comment>
<name>A0A9N8DMF5_9STRA</name>
<keyword evidence="2" id="KW-1185">Reference proteome</keyword>
<evidence type="ECO:0000313" key="2">
    <source>
        <dbReference type="Proteomes" id="UP001153069"/>
    </source>
</evidence>
<protein>
    <submittedName>
        <fullName evidence="1">Uncharacterized protein</fullName>
    </submittedName>
</protein>
<reference evidence="1" key="1">
    <citation type="submission" date="2020-06" db="EMBL/GenBank/DDBJ databases">
        <authorList>
            <consortium name="Plant Systems Biology data submission"/>
        </authorList>
    </citation>
    <scope>NUCLEOTIDE SEQUENCE</scope>
    <source>
        <strain evidence="1">D6</strain>
    </source>
</reference>
<dbReference type="Proteomes" id="UP001153069">
    <property type="component" value="Unassembled WGS sequence"/>
</dbReference>
<gene>
    <name evidence="1" type="ORF">SEMRO_224_G091600.1</name>
</gene>
<sequence length="198" mass="22139">MEIYGIAPDWVARCKEWYAKAAFGVIVMKKTIPGHVFNSFLRINLVHGDKLVRNGICSPEDVNQAMRSLGRSFYAGHGFLMTLILIGGDRGMKGGDELVERIKKDAIFLTLFSGMKQNTPLPDCITRSAARLLGRILEGILPDQALETKQVTEQIERAITEDGKIPIQQALLEKSRQIYELTPMEVDNDPFAMTALMK</sequence>
<evidence type="ECO:0000313" key="1">
    <source>
        <dbReference type="EMBL" id="CAB9505239.1"/>
    </source>
</evidence>